<feature type="transmembrane region" description="Helical" evidence="5">
    <location>
        <begin position="397"/>
        <end position="421"/>
    </location>
</feature>
<feature type="transmembrane region" description="Helical" evidence="5">
    <location>
        <begin position="75"/>
        <end position="93"/>
    </location>
</feature>
<dbReference type="EMBL" id="LLXL01000944">
    <property type="protein sequence ID" value="PKK67558.1"/>
    <property type="molecule type" value="Genomic_DNA"/>
</dbReference>
<comment type="subcellular location">
    <subcellularLocation>
        <location evidence="1">Membrane</location>
        <topology evidence="1">Multi-pass membrane protein</topology>
    </subcellularLocation>
</comment>
<feature type="transmembrane region" description="Helical" evidence="5">
    <location>
        <begin position="355"/>
        <end position="377"/>
    </location>
</feature>
<evidence type="ECO:0000256" key="4">
    <source>
        <dbReference type="ARBA" id="ARBA00023136"/>
    </source>
</evidence>
<proteinExistence type="predicted"/>
<keyword evidence="2 5" id="KW-0812">Transmembrane</keyword>
<dbReference type="Proteomes" id="UP000233469">
    <property type="component" value="Unassembled WGS sequence"/>
</dbReference>
<protein>
    <recommendedName>
        <fullName evidence="8">Amino acid transporter</fullName>
    </recommendedName>
</protein>
<keyword evidence="3 5" id="KW-1133">Transmembrane helix</keyword>
<dbReference type="VEuPathDB" id="FungiDB:RhiirFUN_002616"/>
<dbReference type="PANTHER" id="PTHR11785">
    <property type="entry name" value="AMINO ACID TRANSPORTER"/>
    <property type="match status" value="1"/>
</dbReference>
<dbReference type="InterPro" id="IPR050598">
    <property type="entry name" value="AminoAcid_Transporter"/>
</dbReference>
<feature type="transmembrane region" description="Helical" evidence="5">
    <location>
        <begin position="269"/>
        <end position="295"/>
    </location>
</feature>
<comment type="caution">
    <text evidence="6">The sequence shown here is derived from an EMBL/GenBank/DDBJ whole genome shotgun (WGS) entry which is preliminary data.</text>
</comment>
<sequence length="446" mass="51003">MAGSLSYVELGVIHKISGGETKYLQTAYPKPKILMSYLFSFMHIFAIRPGIISAVLQSAAQYSWFTINGRRYDEVVYLLIITIIYHMINNRWANYINQSLAVIKLITYSIIALAGIYRLASNWSVSRFNWEHPINGDTNISAYSSSILLIMFNSLDEFRKPGKKLIFSNSISVGIVTLMCICPQESISNNNNIVETIAATFFYRLFGKSVVVVRLFTALIVLSVIGTAAAGVWSGSKVIVAAATSDFFPKYSKELRTWNQYFNTPINALLLQFIWCSFIILFVGSSFTITSFTLFSTFSMYSYWIFYFATCIGLLLIRRNKKNELKKKQFDMNDKELNETSSLFSNITREYKVPLPFAIIFILAGLFILVFSFVVNVECPKDSKPNCDLREKTAQQLAPILISYGFLFVALTCWYSFYYWWGSIKDQREAAVMRIADENEKPYDFN</sequence>
<dbReference type="GO" id="GO:0016020">
    <property type="term" value="C:membrane"/>
    <property type="evidence" value="ECO:0007669"/>
    <property type="project" value="UniProtKB-SubCell"/>
</dbReference>
<name>A0A2N1N119_9GLOM</name>
<evidence type="ECO:0000256" key="2">
    <source>
        <dbReference type="ARBA" id="ARBA00022692"/>
    </source>
</evidence>
<feature type="transmembrane region" description="Helical" evidence="5">
    <location>
        <begin position="34"/>
        <end position="55"/>
    </location>
</feature>
<evidence type="ECO:0000256" key="5">
    <source>
        <dbReference type="SAM" id="Phobius"/>
    </source>
</evidence>
<evidence type="ECO:0000256" key="3">
    <source>
        <dbReference type="ARBA" id="ARBA00022989"/>
    </source>
</evidence>
<dbReference type="VEuPathDB" id="FungiDB:RhiirA1_439791"/>
<dbReference type="Pfam" id="PF13520">
    <property type="entry name" value="AA_permease_2"/>
    <property type="match status" value="2"/>
</dbReference>
<accession>A0A2N1N119</accession>
<feature type="transmembrane region" description="Helical" evidence="5">
    <location>
        <begin position="205"/>
        <end position="225"/>
    </location>
</feature>
<evidence type="ECO:0000256" key="1">
    <source>
        <dbReference type="ARBA" id="ARBA00004141"/>
    </source>
</evidence>
<evidence type="ECO:0000313" key="6">
    <source>
        <dbReference type="EMBL" id="PKK67558.1"/>
    </source>
</evidence>
<gene>
    <name evidence="6" type="ORF">RhiirC2_751569</name>
</gene>
<organism evidence="6 7">
    <name type="scientific">Rhizophagus irregularis</name>
    <dbReference type="NCBI Taxonomy" id="588596"/>
    <lineage>
        <taxon>Eukaryota</taxon>
        <taxon>Fungi</taxon>
        <taxon>Fungi incertae sedis</taxon>
        <taxon>Mucoromycota</taxon>
        <taxon>Glomeromycotina</taxon>
        <taxon>Glomeromycetes</taxon>
        <taxon>Glomerales</taxon>
        <taxon>Glomeraceae</taxon>
        <taxon>Rhizophagus</taxon>
    </lineage>
</organism>
<keyword evidence="4 5" id="KW-0472">Membrane</keyword>
<dbReference type="Gene3D" id="1.20.1740.10">
    <property type="entry name" value="Amino acid/polyamine transporter I"/>
    <property type="match status" value="1"/>
</dbReference>
<dbReference type="AlphaFoldDB" id="A0A2N1N119"/>
<dbReference type="VEuPathDB" id="FungiDB:FUN_002539"/>
<reference evidence="6 7" key="2">
    <citation type="submission" date="2017-10" db="EMBL/GenBank/DDBJ databases">
        <title>Extensive intraspecific genome diversity in a model arbuscular mycorrhizal fungus.</title>
        <authorList>
            <person name="Chen E.C.H."/>
            <person name="Morin E."/>
            <person name="Baudet D."/>
            <person name="Noel J."/>
            <person name="Ndikumana S."/>
            <person name="Charron P."/>
            <person name="St-Onge C."/>
            <person name="Giorgi J."/>
            <person name="Grigoriev I.V."/>
            <person name="Roux C."/>
            <person name="Martin F.M."/>
            <person name="Corradi N."/>
        </authorList>
    </citation>
    <scope>NUCLEOTIDE SEQUENCE [LARGE SCALE GENOMIC DNA]</scope>
    <source>
        <strain evidence="6 7">C2</strain>
    </source>
</reference>
<feature type="transmembrane region" description="Helical" evidence="5">
    <location>
        <begin position="301"/>
        <end position="317"/>
    </location>
</feature>
<evidence type="ECO:0008006" key="8">
    <source>
        <dbReference type="Google" id="ProtNLM"/>
    </source>
</evidence>
<evidence type="ECO:0000313" key="7">
    <source>
        <dbReference type="Proteomes" id="UP000233469"/>
    </source>
</evidence>
<dbReference type="InterPro" id="IPR002293">
    <property type="entry name" value="AA/rel_permease1"/>
</dbReference>
<reference evidence="6 7" key="1">
    <citation type="submission" date="2016-04" db="EMBL/GenBank/DDBJ databases">
        <title>Genome analyses suggest a sexual origin of heterokaryosis in a supposedly ancient asexual fungus.</title>
        <authorList>
            <person name="Ropars J."/>
            <person name="Sedzielewska K."/>
            <person name="Noel J."/>
            <person name="Charron P."/>
            <person name="Farinelli L."/>
            <person name="Marton T."/>
            <person name="Kruger M."/>
            <person name="Pelin A."/>
            <person name="Brachmann A."/>
            <person name="Corradi N."/>
        </authorList>
    </citation>
    <scope>NUCLEOTIDE SEQUENCE [LARGE SCALE GENOMIC DNA]</scope>
    <source>
        <strain evidence="6 7">C2</strain>
    </source>
</reference>
<dbReference type="GO" id="GO:0015179">
    <property type="term" value="F:L-amino acid transmembrane transporter activity"/>
    <property type="evidence" value="ECO:0007669"/>
    <property type="project" value="TreeGrafter"/>
</dbReference>
<dbReference type="PANTHER" id="PTHR11785:SF353">
    <property type="entry name" value="METHIONINE TRANSPORTER (EUROFUNG)"/>
    <property type="match status" value="1"/>
</dbReference>
<feature type="transmembrane region" description="Helical" evidence="5">
    <location>
        <begin position="100"/>
        <end position="120"/>
    </location>
</feature>